<sequence>MDVTPPAEYDDVNAAAVAAWTDETTARDRVRAVVQRIDEPTPAAEIATRARASEPVVRGTLTDLVDLGIVEAVDAGQGSLYKRHDQMYIYRQVLKLQAAYDERELLSELKTLKTTVQEFRDTYGVESPTELAGVLDPDDTDGWDDHTTWQTAEKNLYLTKAALSFHDATYSARESRPSGRAGIAP</sequence>
<dbReference type="EMBL" id="QMDW01000011">
    <property type="protein sequence ID" value="RJX49373.1"/>
    <property type="molecule type" value="Genomic_DNA"/>
</dbReference>
<gene>
    <name evidence="1" type="ORF">DP106_09255</name>
</gene>
<reference evidence="1 2" key="1">
    <citation type="submission" date="2018-06" db="EMBL/GenBank/DDBJ databases">
        <title>Halonotius sp. F13-13 a new haloarchaeeon isolated from a solar saltern from Isla Cristina, Huelva, Spain.</title>
        <authorList>
            <person name="Duran-Viseras A."/>
            <person name="Sanchez-Porro C."/>
            <person name="Ventosa A."/>
        </authorList>
    </citation>
    <scope>NUCLEOTIDE SEQUENCE [LARGE SCALE GENOMIC DNA]</scope>
    <source>
        <strain evidence="1 2">CECT 7525</strain>
    </source>
</reference>
<dbReference type="Pfam" id="PF24033">
    <property type="entry name" value="DUF7342"/>
    <property type="match status" value="1"/>
</dbReference>
<organism evidence="1 2">
    <name type="scientific">Halonotius pteroides</name>
    <dbReference type="NCBI Taxonomy" id="268735"/>
    <lineage>
        <taxon>Archaea</taxon>
        <taxon>Methanobacteriati</taxon>
        <taxon>Methanobacteriota</taxon>
        <taxon>Stenosarchaea group</taxon>
        <taxon>Halobacteria</taxon>
        <taxon>Halobacteriales</taxon>
        <taxon>Haloferacaceae</taxon>
        <taxon>Halonotius</taxon>
    </lineage>
</organism>
<dbReference type="AlphaFoldDB" id="A0A3A6Q4T7"/>
<proteinExistence type="predicted"/>
<dbReference type="RefSeq" id="WP_120084869.1">
    <property type="nucleotide sequence ID" value="NZ_QMDW01000011.1"/>
</dbReference>
<evidence type="ECO:0000313" key="2">
    <source>
        <dbReference type="Proteomes" id="UP000281564"/>
    </source>
</evidence>
<accession>A0A3A6Q4T7</accession>
<name>A0A3A6Q4T7_9EURY</name>
<evidence type="ECO:0000313" key="1">
    <source>
        <dbReference type="EMBL" id="RJX49373.1"/>
    </source>
</evidence>
<dbReference type="Proteomes" id="UP000281564">
    <property type="component" value="Unassembled WGS sequence"/>
</dbReference>
<dbReference type="OrthoDB" id="240032at2157"/>
<comment type="caution">
    <text evidence="1">The sequence shown here is derived from an EMBL/GenBank/DDBJ whole genome shotgun (WGS) entry which is preliminary data.</text>
</comment>
<keyword evidence="2" id="KW-1185">Reference proteome</keyword>
<protein>
    <submittedName>
        <fullName evidence="1">ArsR family transcriptional regulator</fullName>
    </submittedName>
</protein>
<dbReference type="InterPro" id="IPR055766">
    <property type="entry name" value="DUF7342"/>
</dbReference>